<proteinExistence type="predicted"/>
<organism evidence="2 3">
    <name type="scientific">Streptomyces bullii</name>
    <dbReference type="NCBI Taxonomy" id="349910"/>
    <lineage>
        <taxon>Bacteria</taxon>
        <taxon>Bacillati</taxon>
        <taxon>Actinomycetota</taxon>
        <taxon>Actinomycetes</taxon>
        <taxon>Kitasatosporales</taxon>
        <taxon>Streptomycetaceae</taxon>
        <taxon>Streptomyces</taxon>
    </lineage>
</organism>
<accession>A0ABW0V263</accession>
<dbReference type="Proteomes" id="UP001596154">
    <property type="component" value="Unassembled WGS sequence"/>
</dbReference>
<keyword evidence="1" id="KW-0472">Membrane</keyword>
<evidence type="ECO:0000256" key="1">
    <source>
        <dbReference type="SAM" id="Phobius"/>
    </source>
</evidence>
<dbReference type="EMBL" id="JBHSNY010000021">
    <property type="protein sequence ID" value="MFC5639410.1"/>
    <property type="molecule type" value="Genomic_DNA"/>
</dbReference>
<reference evidence="3" key="1">
    <citation type="journal article" date="2019" name="Int. J. Syst. Evol. Microbiol.">
        <title>The Global Catalogue of Microorganisms (GCM) 10K type strain sequencing project: providing services to taxonomists for standard genome sequencing and annotation.</title>
        <authorList>
            <consortium name="The Broad Institute Genomics Platform"/>
            <consortium name="The Broad Institute Genome Sequencing Center for Infectious Disease"/>
            <person name="Wu L."/>
            <person name="Ma J."/>
        </authorList>
    </citation>
    <scope>NUCLEOTIDE SEQUENCE [LARGE SCALE GENOMIC DNA]</scope>
    <source>
        <strain evidence="3">CGMCC 4.7248</strain>
    </source>
</reference>
<name>A0ABW0V263_9ACTN</name>
<keyword evidence="1" id="KW-1133">Transmembrane helix</keyword>
<keyword evidence="3" id="KW-1185">Reference proteome</keyword>
<feature type="transmembrane region" description="Helical" evidence="1">
    <location>
        <begin position="44"/>
        <end position="64"/>
    </location>
</feature>
<protein>
    <submittedName>
        <fullName evidence="2">Uncharacterized protein</fullName>
    </submittedName>
</protein>
<sequence length="65" mass="6234">MTIAVVLLSTGLVVALAALAAIAAGILARMDGATLPVATRTAAAVFAAALTLACAITAALASILR</sequence>
<keyword evidence="1" id="KW-0812">Transmembrane</keyword>
<gene>
    <name evidence="2" type="ORF">ACFPZJ_37940</name>
</gene>
<evidence type="ECO:0000313" key="3">
    <source>
        <dbReference type="Proteomes" id="UP001596154"/>
    </source>
</evidence>
<dbReference type="RefSeq" id="WP_381031385.1">
    <property type="nucleotide sequence ID" value="NZ_JBHSNY010000021.1"/>
</dbReference>
<evidence type="ECO:0000313" key="2">
    <source>
        <dbReference type="EMBL" id="MFC5639410.1"/>
    </source>
</evidence>
<comment type="caution">
    <text evidence="2">The sequence shown here is derived from an EMBL/GenBank/DDBJ whole genome shotgun (WGS) entry which is preliminary data.</text>
</comment>